<gene>
    <name evidence="1" type="ORF">NCTC9504_01097</name>
</gene>
<proteinExistence type="predicted"/>
<sequence length="58" mass="6437">MKIVIILLALACAGLLWMRHDNSNLRASLNVRTGSPYAENNNFHAEKSAQRCRRAVAA</sequence>
<accession>A0A377Z2V9</accession>
<dbReference type="AlphaFoldDB" id="A0A377Z2V9"/>
<dbReference type="EMBL" id="UGMA01000005">
    <property type="protein sequence ID" value="STU59386.1"/>
    <property type="molecule type" value="Genomic_DNA"/>
</dbReference>
<evidence type="ECO:0000313" key="2">
    <source>
        <dbReference type="Proteomes" id="UP000254020"/>
    </source>
</evidence>
<dbReference type="Proteomes" id="UP000254020">
    <property type="component" value="Unassembled WGS sequence"/>
</dbReference>
<name>A0A377Z2V9_KLEPN</name>
<organism evidence="1 2">
    <name type="scientific">Klebsiella pneumoniae subsp. pneumoniae</name>
    <dbReference type="NCBI Taxonomy" id="72407"/>
    <lineage>
        <taxon>Bacteria</taxon>
        <taxon>Pseudomonadati</taxon>
        <taxon>Pseudomonadota</taxon>
        <taxon>Gammaproteobacteria</taxon>
        <taxon>Enterobacterales</taxon>
        <taxon>Enterobacteriaceae</taxon>
        <taxon>Klebsiella/Raoultella group</taxon>
        <taxon>Klebsiella</taxon>
        <taxon>Klebsiella pneumoniae complex</taxon>
    </lineage>
</organism>
<protein>
    <submittedName>
        <fullName evidence="1">Uncharacterized protein</fullName>
    </submittedName>
</protein>
<reference evidence="1 2" key="1">
    <citation type="submission" date="2018-06" db="EMBL/GenBank/DDBJ databases">
        <authorList>
            <consortium name="Pathogen Informatics"/>
            <person name="Doyle S."/>
        </authorList>
    </citation>
    <scope>NUCLEOTIDE SEQUENCE [LARGE SCALE GENOMIC DNA]</scope>
    <source>
        <strain evidence="1 2">NCTC9504</strain>
    </source>
</reference>
<evidence type="ECO:0000313" key="1">
    <source>
        <dbReference type="EMBL" id="STU59386.1"/>
    </source>
</evidence>